<evidence type="ECO:0000313" key="3">
    <source>
        <dbReference type="EMBL" id="MDV6225164.1"/>
    </source>
</evidence>
<accession>A0ABU4AFZ8</accession>
<proteinExistence type="predicted"/>
<keyword evidence="4" id="KW-1185">Reference proteome</keyword>
<dbReference type="SUPFAM" id="SSF47413">
    <property type="entry name" value="lambda repressor-like DNA-binding domains"/>
    <property type="match status" value="1"/>
</dbReference>
<feature type="domain" description="HTH cro/C1-type" evidence="2">
    <location>
        <begin position="19"/>
        <end position="73"/>
    </location>
</feature>
<protein>
    <submittedName>
        <fullName evidence="3">XRE family transcriptional regulator</fullName>
    </submittedName>
</protein>
<dbReference type="SMART" id="SM00530">
    <property type="entry name" value="HTH_XRE"/>
    <property type="match status" value="1"/>
</dbReference>
<dbReference type="InterPro" id="IPR011051">
    <property type="entry name" value="RmlC_Cupin_sf"/>
</dbReference>
<sequence>MDSVSIPDPTIDQRIAERLRALRQERGWSLDDLAGRSGVSRATLSRLENAEVSATANVLGRLCAAYGMTLSRLMHLVEDDFPPLAPRAAQALWEDAQSGFVRRVVSPPARALAGEVMEGCLRPGASVSYDGPPRPGLEHHLVMLEGALRITVDGAVHRVHPGDCLRYQLRGPSRFEAGEEGGARYLLFTV</sequence>
<dbReference type="PANTHER" id="PTHR46797:SF10">
    <property type="entry name" value="BLR1115 PROTEIN"/>
    <property type="match status" value="1"/>
</dbReference>
<dbReference type="SUPFAM" id="SSF51182">
    <property type="entry name" value="RmlC-like cupins"/>
    <property type="match status" value="1"/>
</dbReference>
<gene>
    <name evidence="3" type="ORF">R2G56_02595</name>
</gene>
<dbReference type="InterPro" id="IPR014710">
    <property type="entry name" value="RmlC-like_jellyroll"/>
</dbReference>
<dbReference type="InterPro" id="IPR050807">
    <property type="entry name" value="TransReg_Diox_bact_type"/>
</dbReference>
<dbReference type="Pfam" id="PF13560">
    <property type="entry name" value="HTH_31"/>
    <property type="match status" value="1"/>
</dbReference>
<dbReference type="CDD" id="cd00093">
    <property type="entry name" value="HTH_XRE"/>
    <property type="match status" value="1"/>
</dbReference>
<keyword evidence="1" id="KW-0238">DNA-binding</keyword>
<reference evidence="3 4" key="1">
    <citation type="submission" date="2023-10" db="EMBL/GenBank/DDBJ databases">
        <authorList>
            <person name="Venkata Ramana C."/>
            <person name="Sasikala C."/>
            <person name="Dhurka M."/>
        </authorList>
    </citation>
    <scope>NUCLEOTIDE SEQUENCE [LARGE SCALE GENOMIC DNA]</scope>
    <source>
        <strain evidence="3 4">KCTC 32151</strain>
    </source>
</reference>
<dbReference type="PROSITE" id="PS50943">
    <property type="entry name" value="HTH_CROC1"/>
    <property type="match status" value="1"/>
</dbReference>
<dbReference type="EMBL" id="JAWLIP010000001">
    <property type="protein sequence ID" value="MDV6225164.1"/>
    <property type="molecule type" value="Genomic_DNA"/>
</dbReference>
<comment type="caution">
    <text evidence="3">The sequence shown here is derived from an EMBL/GenBank/DDBJ whole genome shotgun (WGS) entry which is preliminary data.</text>
</comment>
<evidence type="ECO:0000313" key="4">
    <source>
        <dbReference type="Proteomes" id="UP001185659"/>
    </source>
</evidence>
<dbReference type="RefSeq" id="WP_317560365.1">
    <property type="nucleotide sequence ID" value="NZ_JAWLIP010000001.1"/>
</dbReference>
<dbReference type="Proteomes" id="UP001185659">
    <property type="component" value="Unassembled WGS sequence"/>
</dbReference>
<name>A0ABU4AFZ8_9HYPH</name>
<dbReference type="InterPro" id="IPR001387">
    <property type="entry name" value="Cro/C1-type_HTH"/>
</dbReference>
<evidence type="ECO:0000259" key="2">
    <source>
        <dbReference type="PROSITE" id="PS50943"/>
    </source>
</evidence>
<dbReference type="PANTHER" id="PTHR46797">
    <property type="entry name" value="HTH-TYPE TRANSCRIPTIONAL REGULATOR"/>
    <property type="match status" value="1"/>
</dbReference>
<dbReference type="InterPro" id="IPR010982">
    <property type="entry name" value="Lambda_DNA-bd_dom_sf"/>
</dbReference>
<dbReference type="Gene3D" id="1.10.260.40">
    <property type="entry name" value="lambda repressor-like DNA-binding domains"/>
    <property type="match status" value="1"/>
</dbReference>
<evidence type="ECO:0000256" key="1">
    <source>
        <dbReference type="ARBA" id="ARBA00023125"/>
    </source>
</evidence>
<organism evidence="3 4">
    <name type="scientific">Nitratireductor aquimarinus</name>
    <dbReference type="NCBI Taxonomy" id="889300"/>
    <lineage>
        <taxon>Bacteria</taxon>
        <taxon>Pseudomonadati</taxon>
        <taxon>Pseudomonadota</taxon>
        <taxon>Alphaproteobacteria</taxon>
        <taxon>Hyphomicrobiales</taxon>
        <taxon>Phyllobacteriaceae</taxon>
        <taxon>Nitratireductor</taxon>
    </lineage>
</organism>
<dbReference type="CDD" id="cd02209">
    <property type="entry name" value="cupin_XRE_C"/>
    <property type="match status" value="1"/>
</dbReference>
<dbReference type="Gene3D" id="2.60.120.10">
    <property type="entry name" value="Jelly Rolls"/>
    <property type="match status" value="1"/>
</dbReference>